<dbReference type="Pfam" id="PF05559">
    <property type="entry name" value="DUF763"/>
    <property type="match status" value="1"/>
</dbReference>
<evidence type="ECO:0000313" key="1">
    <source>
        <dbReference type="EMBL" id="AIH04497.1"/>
    </source>
</evidence>
<dbReference type="InterPro" id="IPR008482">
    <property type="entry name" value="DUF763"/>
</dbReference>
<sequence length="362" mass="41254">MVSRSIVDLPLHGGKCPPWLFERMVRLSRAILLLVYQEFGAKELIKRLSDPFWFQALGCLLGFDWHSSGLTTTVGGAIKEALKPYFNDLGIYVCGGKGKRALNTPQEIIFWGEKQGLPKQAYKFVTLSRLTARIDNNAIQDGFQLYFHLFIFSKDGQWGVIQQGMDEKTAYARRYQWYSEKVLDLCENPHTGIVSSVKKENVLNLVAKESKPVQNSLVRLLTEDLSLVIKELTPKVHLIFKEDHTLTLKDLSVKSLKKVWEKVYQNPPSDFQSLLLTEGMGAKTLRALTLASELIYEVKASREDPVVYSYAHGGKDGHPYRLNKQLYDTTIQELEEILRKAKLGETEKLSLFKRLPKIFNIG</sequence>
<proteinExistence type="predicted"/>
<dbReference type="PANTHER" id="PTHR38597:SF1">
    <property type="entry name" value="BLL3834 PROTEIN"/>
    <property type="match status" value="1"/>
</dbReference>
<dbReference type="HOGENOM" id="CLU_061722_0_0_0"/>
<accession>A0A075X0H9</accession>
<dbReference type="PaxDb" id="289377-HL41_07245"/>
<dbReference type="STRING" id="289377.HL41_07245"/>
<dbReference type="KEGG" id="tcm:HL41_07245"/>
<organism evidence="1 2">
    <name type="scientific">Thermodesulfobacterium commune DSM 2178</name>
    <dbReference type="NCBI Taxonomy" id="289377"/>
    <lineage>
        <taxon>Bacteria</taxon>
        <taxon>Pseudomonadati</taxon>
        <taxon>Thermodesulfobacteriota</taxon>
        <taxon>Thermodesulfobacteria</taxon>
        <taxon>Thermodesulfobacteriales</taxon>
        <taxon>Thermodesulfobacteriaceae</taxon>
        <taxon>Thermodesulfobacterium</taxon>
    </lineage>
</organism>
<dbReference type="OrthoDB" id="9802662at2"/>
<evidence type="ECO:0000313" key="2">
    <source>
        <dbReference type="Proteomes" id="UP000028481"/>
    </source>
</evidence>
<dbReference type="eggNOG" id="COG1415">
    <property type="taxonomic scope" value="Bacteria"/>
</dbReference>
<dbReference type="PANTHER" id="PTHR38597">
    <property type="entry name" value="BLL3834 PROTEIN"/>
    <property type="match status" value="1"/>
</dbReference>
<keyword evidence="2" id="KW-1185">Reference proteome</keyword>
<reference evidence="1 2" key="1">
    <citation type="journal article" date="2015" name="Genome Announc.">
        <title>Genome Sequence of a Sulfate-Reducing Thermophilic Bacterium, Thermodesulfobacterium commune DSM 2178T (Phylum Thermodesulfobacteria).</title>
        <authorList>
            <person name="Bhatnagar S."/>
            <person name="Badger J.H."/>
            <person name="Madupu R."/>
            <person name="Khouri H.M."/>
            <person name="O'Connor E.M."/>
            <person name="Robb F.T."/>
            <person name="Ward N.L."/>
            <person name="Eisen J.A."/>
        </authorList>
    </citation>
    <scope>NUCLEOTIDE SEQUENCE [LARGE SCALE GENOMIC DNA]</scope>
    <source>
        <strain evidence="1 2">DSM 2178</strain>
    </source>
</reference>
<gene>
    <name evidence="1" type="ORF">HL41_07245</name>
</gene>
<protein>
    <recommendedName>
        <fullName evidence="3">DUF763 domain-containing protein</fullName>
    </recommendedName>
</protein>
<name>A0A075X0H9_9BACT</name>
<evidence type="ECO:0008006" key="3">
    <source>
        <dbReference type="Google" id="ProtNLM"/>
    </source>
</evidence>
<dbReference type="Proteomes" id="UP000028481">
    <property type="component" value="Chromosome"/>
</dbReference>
<dbReference type="RefSeq" id="WP_038062148.1">
    <property type="nucleotide sequence ID" value="NZ_CP008796.1"/>
</dbReference>
<dbReference type="EMBL" id="CP008796">
    <property type="protein sequence ID" value="AIH04497.1"/>
    <property type="molecule type" value="Genomic_DNA"/>
</dbReference>
<dbReference type="AlphaFoldDB" id="A0A075X0H9"/>